<reference evidence="1 2" key="1">
    <citation type="submission" date="2020-08" db="EMBL/GenBank/DDBJ databases">
        <title>Sequencing the genomes of 1000 actinobacteria strains.</title>
        <authorList>
            <person name="Klenk H.-P."/>
        </authorList>
    </citation>
    <scope>NUCLEOTIDE SEQUENCE [LARGE SCALE GENOMIC DNA]</scope>
    <source>
        <strain evidence="1 2">DSM 45298</strain>
    </source>
</reference>
<dbReference type="AlphaFoldDB" id="A0A840F8I0"/>
<gene>
    <name evidence="1" type="ORF">BKA16_004821</name>
</gene>
<dbReference type="Proteomes" id="UP000551501">
    <property type="component" value="Unassembled WGS sequence"/>
</dbReference>
<proteinExistence type="predicted"/>
<dbReference type="EMBL" id="JACIFP010000003">
    <property type="protein sequence ID" value="MBB4138196.1"/>
    <property type="molecule type" value="Genomic_DNA"/>
</dbReference>
<organism evidence="1 2">
    <name type="scientific">Gordonia humi</name>
    <dbReference type="NCBI Taxonomy" id="686429"/>
    <lineage>
        <taxon>Bacteria</taxon>
        <taxon>Bacillati</taxon>
        <taxon>Actinomycetota</taxon>
        <taxon>Actinomycetes</taxon>
        <taxon>Mycobacteriales</taxon>
        <taxon>Gordoniaceae</taxon>
        <taxon>Gordonia</taxon>
    </lineage>
</organism>
<evidence type="ECO:0000313" key="2">
    <source>
        <dbReference type="Proteomes" id="UP000551501"/>
    </source>
</evidence>
<name>A0A840F8I0_9ACTN</name>
<evidence type="ECO:0000313" key="1">
    <source>
        <dbReference type="EMBL" id="MBB4138196.1"/>
    </source>
</evidence>
<accession>A0A840F8I0</accession>
<comment type="caution">
    <text evidence="1">The sequence shown here is derived from an EMBL/GenBank/DDBJ whole genome shotgun (WGS) entry which is preliminary data.</text>
</comment>
<protein>
    <submittedName>
        <fullName evidence="1">Uncharacterized protein</fullName>
    </submittedName>
</protein>
<sequence>MAESLDREFVDLIDTIGHRRSAILATAAQSVADDVRRDADYLDTAAAHSDNTSLQVLHLLPEITWSQSKLWRYQLAAAADRIAEDIRRWGAPVPRCTAEEMTVHLALRRAAVLDTGLPARWAMTTSDRGQLPDTWGDLGQYLLQDDDVLMLYDVPPEAVAELAGGVNLSPTQWFTEFTTPFPMPDRWMYPAIRLVADD</sequence>
<keyword evidence="2" id="KW-1185">Reference proteome</keyword>
<dbReference type="RefSeq" id="WP_183373410.1">
    <property type="nucleotide sequence ID" value="NZ_JACIFP010000003.1"/>
</dbReference>